<dbReference type="Pfam" id="PF04639">
    <property type="entry name" value="Baculo_E56"/>
    <property type="match status" value="1"/>
</dbReference>
<evidence type="ECO:0000256" key="2">
    <source>
        <dbReference type="ARBA" id="ARBA00008534"/>
    </source>
</evidence>
<evidence type="ECO:0000256" key="10">
    <source>
        <dbReference type="SAM" id="Phobius"/>
    </source>
</evidence>
<keyword evidence="3 10" id="KW-0812">Transmembrane</keyword>
<organism evidence="11 12">
    <name type="scientific">Agrotis ipsilon multiple nucleopolyhedrovirus</name>
    <dbReference type="NCBI Taxonomy" id="208013"/>
    <lineage>
        <taxon>Viruses</taxon>
        <taxon>Viruses incertae sedis</taxon>
        <taxon>Naldaviricetes</taxon>
        <taxon>Lefavirales</taxon>
        <taxon>Baculoviridae</taxon>
        <taxon>Alphabaculovirus</taxon>
        <taxon>Alphabaculovirus agipsilonis</taxon>
    </lineage>
</organism>
<keyword evidence="12" id="KW-1185">Reference proteome</keyword>
<evidence type="ECO:0000256" key="5">
    <source>
        <dbReference type="ARBA" id="ARBA00022879"/>
    </source>
</evidence>
<evidence type="ECO:0000313" key="11">
    <source>
        <dbReference type="EMBL" id="ACI28711.1"/>
    </source>
</evidence>
<dbReference type="Proteomes" id="UP000204251">
    <property type="component" value="Segment"/>
</dbReference>
<evidence type="ECO:0000256" key="7">
    <source>
        <dbReference type="ARBA" id="ARBA00022989"/>
    </source>
</evidence>
<evidence type="ECO:0000256" key="1">
    <source>
        <dbReference type="ARBA" id="ARBA00004182"/>
    </source>
</evidence>
<keyword evidence="7 10" id="KW-1133">Transmembrane helix</keyword>
<dbReference type="GeneID" id="6965778"/>
<dbReference type="InterPro" id="IPR006733">
    <property type="entry name" value="Baculo_ODV-E56"/>
</dbReference>
<feature type="transmembrane region" description="Helical" evidence="10">
    <location>
        <begin position="319"/>
        <end position="340"/>
    </location>
</feature>
<sequence>MSSFFRPLRNINKSYLTPTSFIADANTVFNAAPTGFRNALNNPVTVPIGNGRYRPGYNLPNNDFIPTSQLNTVMRNNDTTGMRRIFGNNPTNNDYTAMNRLRGADNVPDANMHSKQLKRNAVKDNFPDTRTRTPDGVENTLNKNPRLKSALETMKTGGIVTLIGVGVYFTFSAATLIQDIIEAINRTGGSYHTTGMNGGDQVEVCLLRHRTCRMPEIDGTVTVCDVDPLLPNGPELQNICQGFNYEAEQSVCRASDPNADEQSPQYVDISTLSADQMITCIEPYDFGDLIADLGLDNLLGEEGLITKSSNKSKSISDSLLPAILMIGAIILIVLIGWFIFKRLGNRQTINLEPVPTAVPLTTVPIQVR</sequence>
<dbReference type="GO" id="GO:0055036">
    <property type="term" value="C:virion membrane"/>
    <property type="evidence" value="ECO:0007669"/>
    <property type="project" value="UniProtKB-SubCell"/>
</dbReference>
<dbReference type="EMBL" id="EU839994">
    <property type="protein sequence ID" value="ACI28711.1"/>
    <property type="molecule type" value="Genomic_DNA"/>
</dbReference>
<keyword evidence="6" id="KW-0426">Late protein</keyword>
<dbReference type="RefSeq" id="YP_002268039.1">
    <property type="nucleotide sequence ID" value="NC_011345.1"/>
</dbReference>
<evidence type="ECO:0000313" key="12">
    <source>
        <dbReference type="Proteomes" id="UP000204251"/>
    </source>
</evidence>
<proteinExistence type="inferred from homology"/>
<evidence type="ECO:0000256" key="6">
    <source>
        <dbReference type="ARBA" id="ARBA00022921"/>
    </source>
</evidence>
<comment type="similarity">
    <text evidence="2">Belongs to the baculoviridae E56 family.</text>
</comment>
<keyword evidence="5 11" id="KW-0261">Viral envelope protein</keyword>
<evidence type="ECO:0000256" key="4">
    <source>
        <dbReference type="ARBA" id="ARBA00022844"/>
    </source>
</evidence>
<reference evidence="11 12" key="1">
    <citation type="submission" date="2008-06" db="EMBL/GenBank/DDBJ databases">
        <title>Complete nucleotide sequence analysis of the Agrotis ipsilon multiple nucleopolyhedrovirus.</title>
        <authorList>
            <person name="Harrison R.L."/>
        </authorList>
    </citation>
    <scope>NUCLEOTIDE SEQUENCE [LARGE SCALE GENOMIC DNA]</scope>
    <source>
        <strain evidence="11 12">Illinois</strain>
    </source>
</reference>
<evidence type="ECO:0000256" key="3">
    <source>
        <dbReference type="ARBA" id="ARBA00022692"/>
    </source>
</evidence>
<keyword evidence="9" id="KW-0325">Glycoprotein</keyword>
<comment type="subcellular location">
    <subcellularLocation>
        <location evidence="1">Virion membrane</location>
    </subcellularLocation>
</comment>
<evidence type="ECO:0000256" key="8">
    <source>
        <dbReference type="ARBA" id="ARBA00023136"/>
    </source>
</evidence>
<protein>
    <submittedName>
        <fullName evidence="11">Occlusion-derived virus envelope protein ODV-E56</fullName>
    </submittedName>
</protein>
<keyword evidence="8 10" id="KW-0472">Membrane</keyword>
<evidence type="ECO:0000256" key="9">
    <source>
        <dbReference type="ARBA" id="ARBA00023180"/>
    </source>
</evidence>
<accession>B6D5S3</accession>
<dbReference type="GO" id="GO:0019031">
    <property type="term" value="C:viral envelope"/>
    <property type="evidence" value="ECO:0007669"/>
    <property type="project" value="UniProtKB-KW"/>
</dbReference>
<dbReference type="KEGG" id="vg:6965778"/>
<name>B6D5S3_9ABAC</name>
<dbReference type="OrthoDB" id="8860at10239"/>
<keyword evidence="4" id="KW-0946">Virion</keyword>